<dbReference type="PANTHER" id="PTHR45698">
    <property type="entry name" value="TRACE AMINE-ASSOCIATED RECEPTOR 19N-RELATED"/>
    <property type="match status" value="1"/>
</dbReference>
<comment type="similarity">
    <text evidence="5">Belongs to the G-protein coupled receptor 1 family.</text>
</comment>
<dbReference type="PRINTS" id="PR00237">
    <property type="entry name" value="GPCRRHODOPSN"/>
</dbReference>
<keyword evidence="4 7" id="KW-0472">Membrane</keyword>
<organism evidence="9 10">
    <name type="scientific">Holothuria leucospilota</name>
    <name type="common">Black long sea cucumber</name>
    <name type="synonym">Mertensiothuria leucospilota</name>
    <dbReference type="NCBI Taxonomy" id="206669"/>
    <lineage>
        <taxon>Eukaryota</taxon>
        <taxon>Metazoa</taxon>
        <taxon>Echinodermata</taxon>
        <taxon>Eleutherozoa</taxon>
        <taxon>Echinozoa</taxon>
        <taxon>Holothuroidea</taxon>
        <taxon>Aspidochirotacea</taxon>
        <taxon>Aspidochirotida</taxon>
        <taxon>Holothuriidae</taxon>
        <taxon>Holothuria</taxon>
    </lineage>
</organism>
<feature type="transmembrane region" description="Helical" evidence="7">
    <location>
        <begin position="159"/>
        <end position="180"/>
    </location>
</feature>
<feature type="transmembrane region" description="Helical" evidence="7">
    <location>
        <begin position="58"/>
        <end position="81"/>
    </location>
</feature>
<feature type="transmembrane region" description="Helical" evidence="7">
    <location>
        <begin position="280"/>
        <end position="303"/>
    </location>
</feature>
<dbReference type="GO" id="GO:0004930">
    <property type="term" value="F:G protein-coupled receptor activity"/>
    <property type="evidence" value="ECO:0007669"/>
    <property type="project" value="UniProtKB-KW"/>
</dbReference>
<evidence type="ECO:0000259" key="8">
    <source>
        <dbReference type="PROSITE" id="PS50262"/>
    </source>
</evidence>
<evidence type="ECO:0000256" key="2">
    <source>
        <dbReference type="ARBA" id="ARBA00022692"/>
    </source>
</evidence>
<keyword evidence="10" id="KW-1185">Reference proteome</keyword>
<evidence type="ECO:0000256" key="4">
    <source>
        <dbReference type="ARBA" id="ARBA00023136"/>
    </source>
</evidence>
<dbReference type="InterPro" id="IPR017452">
    <property type="entry name" value="GPCR_Rhodpsn_7TM"/>
</dbReference>
<keyword evidence="5" id="KW-0807">Transducer</keyword>
<feature type="region of interest" description="Disordered" evidence="6">
    <location>
        <begin position="246"/>
        <end position="274"/>
    </location>
</feature>
<sequence length="367" mass="41851">MAFEDIGTMETPRDHAEAFTLGEVFSLSLQFSVGVCGVIGNFLVCIVFGFLRSRKSQVNVFLFNQALIDLCTSILLIVYGATYITRTRLYLASTVQPPLELRTYSKAGGQFLCRFWWSRFILFATFAISSYNLLVMSIERYIAVKKPLNYQKFFTTRNCIIIVAVIWIFPPITQYAPAIFQYIYENGTCTEQQSWDHVDQVIVGTLIFVWEYLLPVSTMGYMYFVIANTLRKRKVDVGVSLSRANATPGTPGSGNASPIATTQTTNSPPRRIKSSRNTTNTLFILFAVYILCWTPNQFTFLFYNFKGELNVSSRWYQTTVIIAFLNCCINPCIYSMRLKKFQMGVKLLLQCKTRNETIMSMESTASR</sequence>
<evidence type="ECO:0000313" key="10">
    <source>
        <dbReference type="Proteomes" id="UP001152320"/>
    </source>
</evidence>
<dbReference type="PANTHER" id="PTHR45698:SF1">
    <property type="entry name" value="TRACE AMINE-ASSOCIATED RECEPTOR 13C-LIKE"/>
    <property type="match status" value="1"/>
</dbReference>
<keyword evidence="5 9" id="KW-0675">Receptor</keyword>
<feature type="transmembrane region" description="Helical" evidence="7">
    <location>
        <begin position="29"/>
        <end position="51"/>
    </location>
</feature>
<dbReference type="CDD" id="cd00637">
    <property type="entry name" value="7tm_classA_rhodopsin-like"/>
    <property type="match status" value="1"/>
</dbReference>
<keyword evidence="3 7" id="KW-1133">Transmembrane helix</keyword>
<dbReference type="GO" id="GO:0016020">
    <property type="term" value="C:membrane"/>
    <property type="evidence" value="ECO:0007669"/>
    <property type="project" value="UniProtKB-SubCell"/>
</dbReference>
<evidence type="ECO:0000256" key="5">
    <source>
        <dbReference type="RuleBase" id="RU000688"/>
    </source>
</evidence>
<gene>
    <name evidence="9" type="ORF">HOLleu_26887</name>
</gene>
<dbReference type="PROSITE" id="PS00237">
    <property type="entry name" value="G_PROTEIN_RECEP_F1_1"/>
    <property type="match status" value="1"/>
</dbReference>
<accession>A0A9Q1BPH1</accession>
<evidence type="ECO:0000256" key="1">
    <source>
        <dbReference type="ARBA" id="ARBA00004370"/>
    </source>
</evidence>
<reference evidence="9" key="1">
    <citation type="submission" date="2021-10" db="EMBL/GenBank/DDBJ databases">
        <title>Tropical sea cucumber genome reveals ecological adaptation and Cuvierian tubules defense mechanism.</title>
        <authorList>
            <person name="Chen T."/>
        </authorList>
    </citation>
    <scope>NUCLEOTIDE SEQUENCE</scope>
    <source>
        <strain evidence="9">Nanhai2018</strain>
        <tissue evidence="9">Muscle</tissue>
    </source>
</reference>
<comment type="caution">
    <text evidence="9">The sequence shown here is derived from an EMBL/GenBank/DDBJ whole genome shotgun (WGS) entry which is preliminary data.</text>
</comment>
<dbReference type="InterPro" id="IPR000276">
    <property type="entry name" value="GPCR_Rhodpsn"/>
</dbReference>
<dbReference type="SUPFAM" id="SSF81321">
    <property type="entry name" value="Family A G protein-coupled receptor-like"/>
    <property type="match status" value="1"/>
</dbReference>
<dbReference type="AlphaFoldDB" id="A0A9Q1BPH1"/>
<name>A0A9Q1BPH1_HOLLE</name>
<dbReference type="EMBL" id="JAIZAY010000013">
    <property type="protein sequence ID" value="KAJ8030452.1"/>
    <property type="molecule type" value="Genomic_DNA"/>
</dbReference>
<comment type="subcellular location">
    <subcellularLocation>
        <location evidence="1">Membrane</location>
    </subcellularLocation>
</comment>
<dbReference type="PROSITE" id="PS50262">
    <property type="entry name" value="G_PROTEIN_RECEP_F1_2"/>
    <property type="match status" value="1"/>
</dbReference>
<dbReference type="Pfam" id="PF00001">
    <property type="entry name" value="7tm_1"/>
    <property type="match status" value="1"/>
</dbReference>
<feature type="domain" description="G-protein coupled receptors family 1 profile" evidence="8">
    <location>
        <begin position="40"/>
        <end position="334"/>
    </location>
</feature>
<feature type="transmembrane region" description="Helical" evidence="7">
    <location>
        <begin position="200"/>
        <end position="224"/>
    </location>
</feature>
<evidence type="ECO:0000256" key="7">
    <source>
        <dbReference type="SAM" id="Phobius"/>
    </source>
</evidence>
<proteinExistence type="inferred from homology"/>
<dbReference type="OrthoDB" id="10020169at2759"/>
<feature type="transmembrane region" description="Helical" evidence="7">
    <location>
        <begin position="315"/>
        <end position="336"/>
    </location>
</feature>
<feature type="transmembrane region" description="Helical" evidence="7">
    <location>
        <begin position="116"/>
        <end position="138"/>
    </location>
</feature>
<evidence type="ECO:0000256" key="6">
    <source>
        <dbReference type="SAM" id="MobiDB-lite"/>
    </source>
</evidence>
<dbReference type="Gene3D" id="1.20.1070.10">
    <property type="entry name" value="Rhodopsin 7-helix transmembrane proteins"/>
    <property type="match status" value="1"/>
</dbReference>
<keyword evidence="5" id="KW-0297">G-protein coupled receptor</keyword>
<dbReference type="Proteomes" id="UP001152320">
    <property type="component" value="Chromosome 13"/>
</dbReference>
<evidence type="ECO:0000313" key="9">
    <source>
        <dbReference type="EMBL" id="KAJ8030452.1"/>
    </source>
</evidence>
<feature type="compositionally biased region" description="Polar residues" evidence="6">
    <location>
        <begin position="246"/>
        <end position="268"/>
    </location>
</feature>
<protein>
    <submittedName>
        <fullName evidence="9">Galanin receptor type 2</fullName>
    </submittedName>
</protein>
<evidence type="ECO:0000256" key="3">
    <source>
        <dbReference type="ARBA" id="ARBA00022989"/>
    </source>
</evidence>
<keyword evidence="2 5" id="KW-0812">Transmembrane</keyword>